<sequence>MNIVIPNTDTLNGLHHIDSVAEYDITRQVDWALRTIKKLGLGDYLEVNRNHKHFDMAPGEIMTYDASDPKRVKVAPLPRDDTNTFPVSYTVGPDGNFVAVAVMQRNDPTTSEMEKVLKSLQEFPALPLLHELLHGQGPEFASYIGISLRMDTLLFGGSTVREDTFEDTRLQTLTPTKKLDDSATNHVQTSWVVPEDDDATDAPWTRGCSRFCEWGPFKGHASYHSTS</sequence>
<name>A0A6U4WBL7_HEMAN</name>
<proteinExistence type="predicted"/>
<reference evidence="1" key="1">
    <citation type="submission" date="2021-01" db="EMBL/GenBank/DDBJ databases">
        <authorList>
            <person name="Corre E."/>
            <person name="Pelletier E."/>
            <person name="Niang G."/>
            <person name="Scheremetjew M."/>
            <person name="Finn R."/>
            <person name="Kale V."/>
            <person name="Holt S."/>
            <person name="Cochrane G."/>
            <person name="Meng A."/>
            <person name="Brown T."/>
            <person name="Cohen L."/>
        </authorList>
    </citation>
    <scope>NUCLEOTIDE SEQUENCE</scope>
    <source>
        <strain evidence="1">CCMP441</strain>
    </source>
</reference>
<protein>
    <submittedName>
        <fullName evidence="1">Uncharacterized protein</fullName>
    </submittedName>
</protein>
<organism evidence="1">
    <name type="scientific">Hemiselmis andersenii</name>
    <name type="common">Cryptophyte alga</name>
    <dbReference type="NCBI Taxonomy" id="464988"/>
    <lineage>
        <taxon>Eukaryota</taxon>
        <taxon>Cryptophyceae</taxon>
        <taxon>Cryptomonadales</taxon>
        <taxon>Hemiselmidaceae</taxon>
        <taxon>Hemiselmis</taxon>
    </lineage>
</organism>
<accession>A0A6U4WBL7</accession>
<evidence type="ECO:0000313" key="1">
    <source>
        <dbReference type="EMBL" id="CAD8751893.1"/>
    </source>
</evidence>
<dbReference type="EMBL" id="HBFK01030233">
    <property type="protein sequence ID" value="CAD8751893.1"/>
    <property type="molecule type" value="Transcribed_RNA"/>
</dbReference>
<dbReference type="AlphaFoldDB" id="A0A6U4WBL7"/>
<gene>
    <name evidence="1" type="ORF">HAND1043_LOCUS18399</name>
</gene>